<dbReference type="AlphaFoldDB" id="A0A9Q9RYN9"/>
<evidence type="ECO:0000256" key="4">
    <source>
        <dbReference type="ARBA" id="ARBA00008593"/>
    </source>
</evidence>
<feature type="compositionally biased region" description="Polar residues" evidence="10">
    <location>
        <begin position="85"/>
        <end position="107"/>
    </location>
</feature>
<dbReference type="InterPro" id="IPR002058">
    <property type="entry name" value="PAP_assoc"/>
</dbReference>
<feature type="region of interest" description="Disordered" evidence="10">
    <location>
        <begin position="391"/>
        <end position="414"/>
    </location>
</feature>
<evidence type="ECO:0000313" key="13">
    <source>
        <dbReference type="EMBL" id="VTT78423.1"/>
    </source>
</evidence>
<keyword evidence="7" id="KW-0808">Transferase</keyword>
<keyword evidence="6" id="KW-0963">Cytoplasm</keyword>
<comment type="cofactor">
    <cofactor evidence="1">
        <name>Mn(2+)</name>
        <dbReference type="ChEBI" id="CHEBI:29035"/>
    </cofactor>
</comment>
<proteinExistence type="inferred from homology"/>
<keyword evidence="9" id="KW-0460">Magnesium</keyword>
<dbReference type="Gene3D" id="3.30.460.10">
    <property type="entry name" value="Beta Polymerase, domain 2"/>
    <property type="match status" value="1"/>
</dbReference>
<comment type="caution">
    <text evidence="13">The sequence shown here is derived from an EMBL/GenBank/DDBJ whole genome shotgun (WGS) entry which is preliminary data.</text>
</comment>
<dbReference type="GO" id="GO:0046872">
    <property type="term" value="F:metal ion binding"/>
    <property type="evidence" value="ECO:0007669"/>
    <property type="project" value="UniProtKB-KW"/>
</dbReference>
<evidence type="ECO:0000256" key="9">
    <source>
        <dbReference type="ARBA" id="ARBA00022842"/>
    </source>
</evidence>
<dbReference type="InterPro" id="IPR043519">
    <property type="entry name" value="NT_sf"/>
</dbReference>
<evidence type="ECO:0000259" key="12">
    <source>
        <dbReference type="Pfam" id="PF22600"/>
    </source>
</evidence>
<dbReference type="SUPFAM" id="SSF81631">
    <property type="entry name" value="PAP/OAS1 substrate-binding domain"/>
    <property type="match status" value="1"/>
</dbReference>
<evidence type="ECO:0000313" key="14">
    <source>
        <dbReference type="Proteomes" id="UP000760494"/>
    </source>
</evidence>
<evidence type="ECO:0000256" key="7">
    <source>
        <dbReference type="ARBA" id="ARBA00022679"/>
    </source>
</evidence>
<feature type="compositionally biased region" description="Polar residues" evidence="10">
    <location>
        <begin position="116"/>
        <end position="129"/>
    </location>
</feature>
<dbReference type="SUPFAM" id="SSF81301">
    <property type="entry name" value="Nucleotidyltransferase"/>
    <property type="match status" value="1"/>
</dbReference>
<dbReference type="GO" id="GO:0050265">
    <property type="term" value="F:RNA uridylyltransferase activity"/>
    <property type="evidence" value="ECO:0007669"/>
    <property type="project" value="TreeGrafter"/>
</dbReference>
<accession>A0A9Q9RYN9</accession>
<evidence type="ECO:0000256" key="10">
    <source>
        <dbReference type="SAM" id="MobiDB-lite"/>
    </source>
</evidence>
<dbReference type="Pfam" id="PF22600">
    <property type="entry name" value="MTPAP-like_central"/>
    <property type="match status" value="1"/>
</dbReference>
<evidence type="ECO:0000259" key="11">
    <source>
        <dbReference type="Pfam" id="PF03828"/>
    </source>
</evidence>
<feature type="domain" description="PAP-associated" evidence="11">
    <location>
        <begin position="901"/>
        <end position="950"/>
    </location>
</feature>
<evidence type="ECO:0000256" key="2">
    <source>
        <dbReference type="ARBA" id="ARBA00001946"/>
    </source>
</evidence>
<dbReference type="PANTHER" id="PTHR12271">
    <property type="entry name" value="POLY A POLYMERASE CID PAP -RELATED"/>
    <property type="match status" value="1"/>
</dbReference>
<feature type="region of interest" description="Disordered" evidence="10">
    <location>
        <begin position="960"/>
        <end position="1003"/>
    </location>
</feature>
<dbReference type="Proteomes" id="UP000760494">
    <property type="component" value="Unassembled WGS sequence"/>
</dbReference>
<dbReference type="GO" id="GO:0005737">
    <property type="term" value="C:cytoplasm"/>
    <property type="evidence" value="ECO:0007669"/>
    <property type="project" value="UniProtKB-SubCell"/>
</dbReference>
<feature type="region of interest" description="Disordered" evidence="10">
    <location>
        <begin position="65"/>
        <end position="218"/>
    </location>
</feature>
<dbReference type="InterPro" id="IPR054708">
    <property type="entry name" value="MTPAP-like_central"/>
</dbReference>
<keyword evidence="8" id="KW-0479">Metal-binding</keyword>
<evidence type="ECO:0000256" key="1">
    <source>
        <dbReference type="ARBA" id="ARBA00001936"/>
    </source>
</evidence>
<evidence type="ECO:0000256" key="6">
    <source>
        <dbReference type="ARBA" id="ARBA00022490"/>
    </source>
</evidence>
<dbReference type="EC" id="2.7.7.19" evidence="5"/>
<dbReference type="GO" id="GO:0031123">
    <property type="term" value="P:RNA 3'-end processing"/>
    <property type="evidence" value="ECO:0007669"/>
    <property type="project" value="TreeGrafter"/>
</dbReference>
<sequence>MRMLVSPHSYNKESYHEEPNGKANSVALSHSVCFESHMVPHRREPQVEAPGDSQAGLENHLRNLIISNGPPLHDSVPRASLQPAPISQSGSANRNNSVETSDGTPHQSRPARKRLNQAQRRQMSSQLSISIDPRAQQPPPDSAYQSPTSQYSRPSQSCQRYMHTDSQPWGAPSENRQSGSFSHRHWNGPQQSRYRGYDNPPPSSRGRPNSMPIQSNRGSGYLYNARHAVQFHPEEIAAQDALLDQLCFQVVSNSEIERSEIAEKEEFRCRIETISREVIANYEKEEMPETDFQPLTVQLKCFGSLSSGFATKASDMDLGLLSPMSASQPDAPGSPIPRLLEKAFLEAGLGARLLTRTRVPIIKLCQSPPEKLRQGLLEERFRWENGLDEAHEAQEDDETDPQAANSEHDSQQGHLAGFQNSTTTVVEPVSLDPIQDGTKAIELKQNLKSSLSSYYGLAKRVLRRAGGRDATISNYRVLSDDDWIILNRVSEAFISGLADTRLRDRLSTYPSLSFMQDAESSTKRSLLGVYTQVEGEHIRQRWEESGVEERNPASQLLTRQAMKVWEDAQYRENFGTDPIFFTKELQLALDKLKRAPSVQFVVLEQGQHEAPASYYTRALYIFNGLKPANEQAIAKWTSMLVTQYVSGVHQEENRKTLQTCITTCSESLSLRGVGLLHKCIHLAWEFERALDKGSYNESVVQDVKDYIALLRSPLQQDDPLRLGDGLFIPLIPTTVDLVARIRQLPDPHKMAPNQPRDRYRDHLEFPKAGAGVQCDINFSAHLALHNTALLRCYSHTDPRVRPMVLFVKHWAKTRGINSGYRGTLSSYGYVLMVLHYLVNVAEPFVSPNLQQLAPPLPSGLSPIEYEDMVMCRGHNVHFWRNEEEILELARANQLNGNKDTIGHLLRGFFEYYAHSSMLSTSTGRGFDWGRDVLSLRTPGGLQTKQDKGWTGAKTVIEAQNVGPHPPPQPDQASSTAVHPSEITVKDTGTQPKQGTQGSVTGKNGEFKEVRHRYLFAIEDPFELDHNVARTVTHNGIVSIRDEFRRAWKIIKSAGNGSPQESLLRDVTDVEEEGSPLSRLLDEIHGAGRSRST</sequence>
<dbReference type="Pfam" id="PF03828">
    <property type="entry name" value="PAP_assoc"/>
    <property type="match status" value="1"/>
</dbReference>
<feature type="compositionally biased region" description="Basic and acidic residues" evidence="10">
    <location>
        <begin position="10"/>
        <end position="20"/>
    </location>
</feature>
<feature type="region of interest" description="Disordered" evidence="10">
    <location>
        <begin position="1067"/>
        <end position="1092"/>
    </location>
</feature>
<gene>
    <name evidence="13" type="ORF">C2S_11057</name>
</gene>
<dbReference type="Gene3D" id="1.10.1410.10">
    <property type="match status" value="1"/>
</dbReference>
<evidence type="ECO:0000256" key="5">
    <source>
        <dbReference type="ARBA" id="ARBA00012388"/>
    </source>
</evidence>
<feature type="compositionally biased region" description="Polar residues" evidence="10">
    <location>
        <begin position="143"/>
        <end position="167"/>
    </location>
</feature>
<feature type="region of interest" description="Disordered" evidence="10">
    <location>
        <begin position="1"/>
        <end position="23"/>
    </location>
</feature>
<evidence type="ECO:0000256" key="3">
    <source>
        <dbReference type="ARBA" id="ARBA00004496"/>
    </source>
</evidence>
<protein>
    <recommendedName>
        <fullName evidence="5">polynucleotide adenylyltransferase</fullName>
        <ecNumber evidence="5">2.7.7.19</ecNumber>
    </recommendedName>
</protein>
<dbReference type="EMBL" id="CABFJX010000393">
    <property type="protein sequence ID" value="VTT78423.1"/>
    <property type="molecule type" value="Genomic_DNA"/>
</dbReference>
<comment type="similarity">
    <text evidence="4">Belongs to the DNA polymerase type-B-like family.</text>
</comment>
<reference evidence="13" key="1">
    <citation type="submission" date="2019-05" db="EMBL/GenBank/DDBJ databases">
        <authorList>
            <person name="Piombo E."/>
        </authorList>
    </citation>
    <scope>NUCLEOTIDE SEQUENCE</scope>
    <source>
        <strain evidence="13">C2S</strain>
    </source>
</reference>
<evidence type="ECO:0000256" key="8">
    <source>
        <dbReference type="ARBA" id="ARBA00022723"/>
    </source>
</evidence>
<dbReference type="GO" id="GO:0010605">
    <property type="term" value="P:negative regulation of macromolecule metabolic process"/>
    <property type="evidence" value="ECO:0007669"/>
    <property type="project" value="UniProtKB-ARBA"/>
</dbReference>
<feature type="compositionally biased region" description="Polar residues" evidence="10">
    <location>
        <begin position="986"/>
        <end position="1001"/>
    </location>
</feature>
<dbReference type="PANTHER" id="PTHR12271:SF40">
    <property type="entry name" value="POLY(A) RNA POLYMERASE GLD2"/>
    <property type="match status" value="1"/>
</dbReference>
<comment type="subcellular location">
    <subcellularLocation>
        <location evidence="3">Cytoplasm</location>
    </subcellularLocation>
</comment>
<name>A0A9Q9RYN9_FUSFU</name>
<feature type="domain" description="Poly(A) RNA polymerase mitochondrial-like central palm" evidence="12">
    <location>
        <begin position="249"/>
        <end position="367"/>
    </location>
</feature>
<comment type="cofactor">
    <cofactor evidence="2">
        <name>Mg(2+)</name>
        <dbReference type="ChEBI" id="CHEBI:18420"/>
    </cofactor>
</comment>
<dbReference type="GO" id="GO:1990817">
    <property type="term" value="F:poly(A) RNA polymerase activity"/>
    <property type="evidence" value="ECO:0007669"/>
    <property type="project" value="UniProtKB-EC"/>
</dbReference>
<organism evidence="13 14">
    <name type="scientific">Fusarium fujikuroi</name>
    <name type="common">Bakanae and foot rot disease fungus</name>
    <name type="synonym">Gibberella fujikuroi</name>
    <dbReference type="NCBI Taxonomy" id="5127"/>
    <lineage>
        <taxon>Eukaryota</taxon>
        <taxon>Fungi</taxon>
        <taxon>Dikarya</taxon>
        <taxon>Ascomycota</taxon>
        <taxon>Pezizomycotina</taxon>
        <taxon>Sordariomycetes</taxon>
        <taxon>Hypocreomycetidae</taxon>
        <taxon>Hypocreales</taxon>
        <taxon>Nectriaceae</taxon>
        <taxon>Fusarium</taxon>
        <taxon>Fusarium fujikuroi species complex</taxon>
    </lineage>
</organism>